<evidence type="ECO:0000256" key="2">
    <source>
        <dbReference type="ARBA" id="ARBA00023008"/>
    </source>
</evidence>
<evidence type="ECO:0000313" key="5">
    <source>
        <dbReference type="Proteomes" id="UP001152795"/>
    </source>
</evidence>
<name>A0A6S7IY75_PARCT</name>
<proteinExistence type="predicted"/>
<dbReference type="InterPro" id="IPR000742">
    <property type="entry name" value="EGF"/>
</dbReference>
<evidence type="ECO:0000313" key="4">
    <source>
        <dbReference type="EMBL" id="CAB4010322.1"/>
    </source>
</evidence>
<keyword evidence="3" id="KW-1015">Disulfide bond</keyword>
<dbReference type="SUPFAM" id="SSF48056">
    <property type="entry name" value="Di-copper centre-containing domain"/>
    <property type="match status" value="1"/>
</dbReference>
<keyword evidence="3" id="KW-0245">EGF-like domain</keyword>
<gene>
    <name evidence="4" type="ORF">PACLA_8A070239</name>
</gene>
<dbReference type="Pfam" id="PF00264">
    <property type="entry name" value="Tyrosinase"/>
    <property type="match status" value="1"/>
</dbReference>
<dbReference type="PROSITE" id="PS00022">
    <property type="entry name" value="EGF_1"/>
    <property type="match status" value="1"/>
</dbReference>
<dbReference type="AlphaFoldDB" id="A0A6S7IY75"/>
<dbReference type="PROSITE" id="PS01186">
    <property type="entry name" value="EGF_2"/>
    <property type="match status" value="1"/>
</dbReference>
<organism evidence="4 5">
    <name type="scientific">Paramuricea clavata</name>
    <name type="common">Red gorgonian</name>
    <name type="synonym">Violescent sea-whip</name>
    <dbReference type="NCBI Taxonomy" id="317549"/>
    <lineage>
        <taxon>Eukaryota</taxon>
        <taxon>Metazoa</taxon>
        <taxon>Cnidaria</taxon>
        <taxon>Anthozoa</taxon>
        <taxon>Octocorallia</taxon>
        <taxon>Malacalcyonacea</taxon>
        <taxon>Plexauridae</taxon>
        <taxon>Paramuricea</taxon>
    </lineage>
</organism>
<dbReference type="Gene3D" id="1.10.1280.10">
    <property type="entry name" value="Di-copper center containing domain from catechol oxidase"/>
    <property type="match status" value="1"/>
</dbReference>
<evidence type="ECO:0000256" key="3">
    <source>
        <dbReference type="PROSITE-ProRule" id="PRU00076"/>
    </source>
</evidence>
<keyword evidence="2" id="KW-0186">Copper</keyword>
<sequence>LSKKCIRGTTVFDTCARRCRCENGKLVKCCRLRKEFTDMSNTERVRYINTVKTASKNPAYKPQYDSLLTLHRTIFSIGIHKEDFFLPWHRWFILQYENLLRQIDCRVTVPYWDWSLASANPFSSSIWNTGTNGFGGNGDSGASCVKSGPFRQGVWSLPASAGENCLRRSFGGTVPDAIAVRDMILENSNTPDFTDFEVSLRVQFHNVVHCRIGGTMCSSDSATAPEFFLHHGFVDKIWWDWQKQSNAHKFHKYFRLKRRNPVAAKLLSFLGRLKINNCLRQLRLDSAYRQEHVCPLIKSIILSEETYDFQIDCGLKCLHDPFCAGYNFLKKNRQKNMPNCHLTHTLVYNFHDCNAHDKGWTFYHPVGSRKVPCHKMKNCKNGGNTIIYLKGGPGTDPYMCECPNGYSGDLCQI</sequence>
<dbReference type="PROSITE" id="PS50026">
    <property type="entry name" value="EGF_3"/>
    <property type="match status" value="1"/>
</dbReference>
<dbReference type="InterPro" id="IPR008922">
    <property type="entry name" value="Di-copper_centre_dom_sf"/>
</dbReference>
<dbReference type="GO" id="GO:0046872">
    <property type="term" value="F:metal ion binding"/>
    <property type="evidence" value="ECO:0007669"/>
    <property type="project" value="UniProtKB-KW"/>
</dbReference>
<keyword evidence="1" id="KW-0479">Metal-binding</keyword>
<dbReference type="OrthoDB" id="6132182at2759"/>
<dbReference type="GO" id="GO:0016491">
    <property type="term" value="F:oxidoreductase activity"/>
    <property type="evidence" value="ECO:0007669"/>
    <property type="project" value="InterPro"/>
</dbReference>
<accession>A0A6S7IY75</accession>
<dbReference type="Gene3D" id="2.10.25.10">
    <property type="entry name" value="Laminin"/>
    <property type="match status" value="1"/>
</dbReference>
<dbReference type="PANTHER" id="PTHR11474:SF126">
    <property type="entry name" value="TYROSINASE-LIKE PROTEIN TYR-1-RELATED"/>
    <property type="match status" value="1"/>
</dbReference>
<dbReference type="InterPro" id="IPR002227">
    <property type="entry name" value="Tyrosinase_Cu-bd"/>
</dbReference>
<protein>
    <submittedName>
        <fullName evidence="4">Tyrosinase-like isoform X2</fullName>
    </submittedName>
</protein>
<feature type="disulfide bond" evidence="3">
    <location>
        <begin position="402"/>
        <end position="411"/>
    </location>
</feature>
<dbReference type="PRINTS" id="PR00092">
    <property type="entry name" value="TYROSINASE"/>
</dbReference>
<dbReference type="Proteomes" id="UP001152795">
    <property type="component" value="Unassembled WGS sequence"/>
</dbReference>
<comment type="caution">
    <text evidence="3">Lacks conserved residue(s) required for the propagation of feature annotation.</text>
</comment>
<dbReference type="InterPro" id="IPR050316">
    <property type="entry name" value="Tyrosinase/Hemocyanin"/>
</dbReference>
<dbReference type="EMBL" id="CACRXK020006749">
    <property type="protein sequence ID" value="CAB4010322.1"/>
    <property type="molecule type" value="Genomic_DNA"/>
</dbReference>
<evidence type="ECO:0000256" key="1">
    <source>
        <dbReference type="ARBA" id="ARBA00022723"/>
    </source>
</evidence>
<feature type="non-terminal residue" evidence="4">
    <location>
        <position position="413"/>
    </location>
</feature>
<keyword evidence="5" id="KW-1185">Reference proteome</keyword>
<reference evidence="4" key="1">
    <citation type="submission" date="2020-04" db="EMBL/GenBank/DDBJ databases">
        <authorList>
            <person name="Alioto T."/>
            <person name="Alioto T."/>
            <person name="Gomez Garrido J."/>
        </authorList>
    </citation>
    <scope>NUCLEOTIDE SEQUENCE</scope>
    <source>
        <strain evidence="4">A484AB</strain>
    </source>
</reference>
<comment type="caution">
    <text evidence="4">The sequence shown here is derived from an EMBL/GenBank/DDBJ whole genome shotgun (WGS) entry which is preliminary data.</text>
</comment>
<dbReference type="PANTHER" id="PTHR11474">
    <property type="entry name" value="TYROSINASE FAMILY MEMBER"/>
    <property type="match status" value="1"/>
</dbReference>
<feature type="non-terminal residue" evidence="4">
    <location>
        <position position="1"/>
    </location>
</feature>